<dbReference type="InterPro" id="IPR003785">
    <property type="entry name" value="Creatininase/forma_Hydrolase"/>
</dbReference>
<dbReference type="GO" id="GO:0046872">
    <property type="term" value="F:metal ion binding"/>
    <property type="evidence" value="ECO:0007669"/>
    <property type="project" value="UniProtKB-KW"/>
</dbReference>
<evidence type="ECO:0000313" key="7">
    <source>
        <dbReference type="Proteomes" id="UP000672602"/>
    </source>
</evidence>
<dbReference type="Proteomes" id="UP000672602">
    <property type="component" value="Unassembled WGS sequence"/>
</dbReference>
<keyword evidence="4" id="KW-0862">Zinc</keyword>
<reference evidence="6" key="1">
    <citation type="submission" date="2021-04" db="EMBL/GenBank/DDBJ databases">
        <authorList>
            <person name="Zhang D.-C."/>
        </authorList>
    </citation>
    <scope>NUCLEOTIDE SEQUENCE</scope>
    <source>
        <strain evidence="6">CGMCC 1.15697</strain>
    </source>
</reference>
<dbReference type="PANTHER" id="PTHR35005:SF1">
    <property type="entry name" value="2-AMINO-5-FORMYLAMINO-6-RIBOSYLAMINOPYRIMIDIN-4(3H)-ONE 5'-MONOPHOSPHATE DEFORMYLASE"/>
    <property type="match status" value="1"/>
</dbReference>
<comment type="cofactor">
    <cofactor evidence="1">
        <name>Zn(2+)</name>
        <dbReference type="ChEBI" id="CHEBI:29105"/>
    </cofactor>
</comment>
<name>A0A8J7V0J5_9PROT</name>
<comment type="similarity">
    <text evidence="5">Belongs to the creatininase superfamily.</text>
</comment>
<accession>A0A8J7V0J5</accession>
<dbReference type="SUPFAM" id="SSF102215">
    <property type="entry name" value="Creatininase"/>
    <property type="match status" value="1"/>
</dbReference>
<dbReference type="AlphaFoldDB" id="A0A8J7V0J5"/>
<dbReference type="PANTHER" id="PTHR35005">
    <property type="entry name" value="3-DEHYDRO-SCYLLO-INOSOSE HYDROLASE"/>
    <property type="match status" value="1"/>
</dbReference>
<evidence type="ECO:0000256" key="2">
    <source>
        <dbReference type="ARBA" id="ARBA00022723"/>
    </source>
</evidence>
<dbReference type="EMBL" id="JAGMWN010000003">
    <property type="protein sequence ID" value="MBP5856861.1"/>
    <property type="molecule type" value="Genomic_DNA"/>
</dbReference>
<evidence type="ECO:0000313" key="6">
    <source>
        <dbReference type="EMBL" id="MBP5856861.1"/>
    </source>
</evidence>
<dbReference type="GO" id="GO:0016811">
    <property type="term" value="F:hydrolase activity, acting on carbon-nitrogen (but not peptide) bonds, in linear amides"/>
    <property type="evidence" value="ECO:0007669"/>
    <property type="project" value="TreeGrafter"/>
</dbReference>
<evidence type="ECO:0000256" key="3">
    <source>
        <dbReference type="ARBA" id="ARBA00022801"/>
    </source>
</evidence>
<dbReference type="InterPro" id="IPR024087">
    <property type="entry name" value="Creatininase-like_sf"/>
</dbReference>
<evidence type="ECO:0000256" key="4">
    <source>
        <dbReference type="ARBA" id="ARBA00022833"/>
    </source>
</evidence>
<keyword evidence="2" id="KW-0479">Metal-binding</keyword>
<protein>
    <submittedName>
        <fullName evidence="6">Creatininase family protein</fullName>
    </submittedName>
</protein>
<dbReference type="RefSeq" id="WP_210681447.1">
    <property type="nucleotide sequence ID" value="NZ_JAGMWN010000003.1"/>
</dbReference>
<comment type="caution">
    <text evidence="6">The sequence shown here is derived from an EMBL/GenBank/DDBJ whole genome shotgun (WGS) entry which is preliminary data.</text>
</comment>
<organism evidence="6 7">
    <name type="scientific">Marivibrio halodurans</name>
    <dbReference type="NCBI Taxonomy" id="2039722"/>
    <lineage>
        <taxon>Bacteria</taxon>
        <taxon>Pseudomonadati</taxon>
        <taxon>Pseudomonadota</taxon>
        <taxon>Alphaproteobacteria</taxon>
        <taxon>Rhodospirillales</taxon>
        <taxon>Rhodospirillaceae</taxon>
        <taxon>Marivibrio</taxon>
    </lineage>
</organism>
<keyword evidence="7" id="KW-1185">Reference proteome</keyword>
<evidence type="ECO:0000256" key="1">
    <source>
        <dbReference type="ARBA" id="ARBA00001947"/>
    </source>
</evidence>
<dbReference type="GO" id="GO:0009231">
    <property type="term" value="P:riboflavin biosynthetic process"/>
    <property type="evidence" value="ECO:0007669"/>
    <property type="project" value="TreeGrafter"/>
</dbReference>
<keyword evidence="3" id="KW-0378">Hydrolase</keyword>
<proteinExistence type="inferred from homology"/>
<gene>
    <name evidence="6" type="ORF">KAJ83_07570</name>
</gene>
<dbReference type="Pfam" id="PF02633">
    <property type="entry name" value="Creatininase"/>
    <property type="match status" value="1"/>
</dbReference>
<dbReference type="Gene3D" id="3.40.50.10310">
    <property type="entry name" value="Creatininase"/>
    <property type="match status" value="1"/>
</dbReference>
<sequence length="273" mass="29135">MPAPVIDWTNLKTTDFAALDPERTVALLPVGAVEQHGPHLPLGTDTIILESLIDGLADRLAGRDITVLRLPTQAIGDSVEHAAFPGTLAHDAETLIATWTAIGEAVADAGPRKIAIVNSHGGQPQIVDIVAMRLRRRRAMLAARIMSYRFGAPEGTFAADELAFGYHGGEVETSLMLAIAPHLVAMDRAEAFDSLARGMARENTVFRAEGAAGFAWMAQDLNPAGAMGNAADADAERGRRTRDHMRDRLADALTEVAAFPLSRLRGIETDDGS</sequence>
<evidence type="ECO:0000256" key="5">
    <source>
        <dbReference type="ARBA" id="ARBA00024029"/>
    </source>
</evidence>